<dbReference type="OrthoDB" id="2553858at2759"/>
<dbReference type="SUPFAM" id="SSF48371">
    <property type="entry name" value="ARM repeat"/>
    <property type="match status" value="1"/>
</dbReference>
<dbReference type="InterPro" id="IPR025283">
    <property type="entry name" value="DUF4042"/>
</dbReference>
<name>A0A5C3DX21_9BASI</name>
<dbReference type="AlphaFoldDB" id="A0A5C3DX21"/>
<evidence type="ECO:0000256" key="1">
    <source>
        <dbReference type="SAM" id="MobiDB-lite"/>
    </source>
</evidence>
<dbReference type="PANTHER" id="PTHR13366">
    <property type="entry name" value="MALARIA ANTIGEN-RELATED"/>
    <property type="match status" value="1"/>
</dbReference>
<dbReference type="Pfam" id="PF13251">
    <property type="entry name" value="DUF4042"/>
    <property type="match status" value="1"/>
</dbReference>
<evidence type="ECO:0000259" key="2">
    <source>
        <dbReference type="Pfam" id="PF13251"/>
    </source>
</evidence>
<feature type="compositionally biased region" description="Low complexity" evidence="1">
    <location>
        <begin position="274"/>
        <end position="284"/>
    </location>
</feature>
<dbReference type="InterPro" id="IPR011989">
    <property type="entry name" value="ARM-like"/>
</dbReference>
<feature type="region of interest" description="Disordered" evidence="1">
    <location>
        <begin position="217"/>
        <end position="296"/>
    </location>
</feature>
<evidence type="ECO:0000313" key="4">
    <source>
        <dbReference type="Proteomes" id="UP000324022"/>
    </source>
</evidence>
<dbReference type="EMBL" id="OOIN01000003">
    <property type="protein sequence ID" value="SPO22210.1"/>
    <property type="molecule type" value="Genomic_DNA"/>
</dbReference>
<keyword evidence="4" id="KW-1185">Reference proteome</keyword>
<feature type="compositionally biased region" description="Polar residues" evidence="1">
    <location>
        <begin position="217"/>
        <end position="228"/>
    </location>
</feature>
<dbReference type="InterPro" id="IPR052107">
    <property type="entry name" value="HEAT6"/>
</dbReference>
<sequence>MDLTPDHTKIEELLLKLRESRLSSDERRATLETLRASLEPLTTGVFRHVPHDATVSLVKAAIDQGPNDVRRVVLQTLSTRIESDQLTWVTDDFVQSTVSELVAIIDAFVRSTLKVQSSKSMAVSSRPSIDVASLPTSALRATAAALKTLHALIRVLPKQERPTLQSMANEAPSLSGLLDILLPCLSAGVRVARQGNGSISRSSSILHAGAFSWSEQPNGSRAFSSRNIPSPAGTPANAFSSRPATNAESSQFEYSSAGETDRKSDKSESERSDFSTASAATTSSRSRKDESRQQEAMTKLIRQNSLHCLIELNRHESRALISRWSDLLPDQPAPLVQPARNTDKPAIPRLSATLTSSASSSLCTLFTQDPSTSVRIASMQALESILSHGTLQLSMAQERAQRALSFTSFSSQLAGWIVNLRSYLVVALQRAASAPRASANGEAARYPSTLTIALLLLTRTFVVSTAKAKLVTPNATVLSPMVIPFASNSDPEVQTSAKRVIAALSPMPNAGAAPSLSARKNLTSSAFVPSIDKLQIKDVATTSYDANLSSRSSPMELTARLSQTSEITTELCKQALNLLEAADEPTQQLLPVWTVFVKSLADAPPLLLDVEACQRLCQVWRDLSLTELGSPDQQCAILATVPDLYRALTRHSALNDDTSLAILEYIKVRCKDTDEAVRSAAVRALGLLVLPPDSAAGEGEGESTAEAHQRGISEVLQIVLWGDLDQARSGALHDKSSLVRQRASWAFSNAMEARVRSAKIPDDRIWLYHARYCLEAGGDMEGIAVSAYRASGSLVAMLAPEASAEACSLGKDMLEQLCKVLSTTSKPPKSRWNAASALDRALSSEVVLLRILGSSGGTMDRIVEMLCSNLNAKVFKIRVSAANALLSLCLGKDKAEAQGSNTVRLNLVGVQRSTRIRGFAAARLAELAEPAQSKESALYVDELKRLLSRLVECTSVSVCS</sequence>
<dbReference type="Proteomes" id="UP000324022">
    <property type="component" value="Unassembled WGS sequence"/>
</dbReference>
<gene>
    <name evidence="3" type="ORF">UTRI_02219_B</name>
</gene>
<reference evidence="3 4" key="1">
    <citation type="submission" date="2018-03" db="EMBL/GenBank/DDBJ databases">
        <authorList>
            <person name="Guldener U."/>
        </authorList>
    </citation>
    <scope>NUCLEOTIDE SEQUENCE [LARGE SCALE GENOMIC DNA]</scope>
    <source>
        <strain evidence="3 4">NBRC100155</strain>
    </source>
</reference>
<organism evidence="3 4">
    <name type="scientific">Ustilago trichophora</name>
    <dbReference type="NCBI Taxonomy" id="86804"/>
    <lineage>
        <taxon>Eukaryota</taxon>
        <taxon>Fungi</taxon>
        <taxon>Dikarya</taxon>
        <taxon>Basidiomycota</taxon>
        <taxon>Ustilaginomycotina</taxon>
        <taxon>Ustilaginomycetes</taxon>
        <taxon>Ustilaginales</taxon>
        <taxon>Ustilaginaceae</taxon>
        <taxon>Ustilago</taxon>
    </lineage>
</organism>
<evidence type="ECO:0000313" key="3">
    <source>
        <dbReference type="EMBL" id="SPO22210.1"/>
    </source>
</evidence>
<dbReference type="InterPro" id="IPR016024">
    <property type="entry name" value="ARM-type_fold"/>
</dbReference>
<feature type="domain" description="DUF4042" evidence="2">
    <location>
        <begin position="301"/>
        <end position="435"/>
    </location>
</feature>
<proteinExistence type="predicted"/>
<accession>A0A5C3DX21</accession>
<feature type="compositionally biased region" description="Polar residues" evidence="1">
    <location>
        <begin position="237"/>
        <end position="258"/>
    </location>
</feature>
<dbReference type="Gene3D" id="1.25.10.10">
    <property type="entry name" value="Leucine-rich Repeat Variant"/>
    <property type="match status" value="1"/>
</dbReference>
<feature type="compositionally biased region" description="Basic and acidic residues" evidence="1">
    <location>
        <begin position="259"/>
        <end position="273"/>
    </location>
</feature>
<protein>
    <recommendedName>
        <fullName evidence="2">DUF4042 domain-containing protein</fullName>
    </recommendedName>
</protein>
<dbReference type="PANTHER" id="PTHR13366:SF0">
    <property type="entry name" value="HEAT REPEAT-CONTAINING PROTEIN 6"/>
    <property type="match status" value="1"/>
</dbReference>